<keyword evidence="3" id="KW-1185">Reference proteome</keyword>
<sequence length="96" mass="10359">MNAPRADGQTNGCISEKLGMMDEASHTDEVMEAAWPSSTASGAQVCRHHTRMVLSQEPAAIMLTAMSEISAAWPRSVASRRPSSVPQIFTRQSSEP</sequence>
<feature type="compositionally biased region" description="Low complexity" evidence="1">
    <location>
        <begin position="76"/>
        <end position="86"/>
    </location>
</feature>
<organism evidence="2 3">
    <name type="scientific">Liparis tanakae</name>
    <name type="common">Tanaka's snailfish</name>
    <dbReference type="NCBI Taxonomy" id="230148"/>
    <lineage>
        <taxon>Eukaryota</taxon>
        <taxon>Metazoa</taxon>
        <taxon>Chordata</taxon>
        <taxon>Craniata</taxon>
        <taxon>Vertebrata</taxon>
        <taxon>Euteleostomi</taxon>
        <taxon>Actinopterygii</taxon>
        <taxon>Neopterygii</taxon>
        <taxon>Teleostei</taxon>
        <taxon>Neoteleostei</taxon>
        <taxon>Acanthomorphata</taxon>
        <taxon>Eupercaria</taxon>
        <taxon>Perciformes</taxon>
        <taxon>Cottioidei</taxon>
        <taxon>Cottales</taxon>
        <taxon>Liparidae</taxon>
        <taxon>Liparis</taxon>
    </lineage>
</organism>
<dbReference type="Proteomes" id="UP000314294">
    <property type="component" value="Unassembled WGS sequence"/>
</dbReference>
<accession>A0A4Z2E8C2</accession>
<dbReference type="EMBL" id="SRLO01013685">
    <property type="protein sequence ID" value="TNN25015.1"/>
    <property type="molecule type" value="Genomic_DNA"/>
</dbReference>
<dbReference type="AlphaFoldDB" id="A0A4Z2E8C2"/>
<proteinExistence type="predicted"/>
<feature type="region of interest" description="Disordered" evidence="1">
    <location>
        <begin position="76"/>
        <end position="96"/>
    </location>
</feature>
<evidence type="ECO:0000313" key="3">
    <source>
        <dbReference type="Proteomes" id="UP000314294"/>
    </source>
</evidence>
<protein>
    <submittedName>
        <fullName evidence="2">Uncharacterized protein</fullName>
    </submittedName>
</protein>
<feature type="compositionally biased region" description="Polar residues" evidence="1">
    <location>
        <begin position="87"/>
        <end position="96"/>
    </location>
</feature>
<reference evidence="2 3" key="1">
    <citation type="submission" date="2019-03" db="EMBL/GenBank/DDBJ databases">
        <title>First draft genome of Liparis tanakae, snailfish: a comprehensive survey of snailfish specific genes.</title>
        <authorList>
            <person name="Kim W."/>
            <person name="Song I."/>
            <person name="Jeong J.-H."/>
            <person name="Kim D."/>
            <person name="Kim S."/>
            <person name="Ryu S."/>
            <person name="Song J.Y."/>
            <person name="Lee S.K."/>
        </authorList>
    </citation>
    <scope>NUCLEOTIDE SEQUENCE [LARGE SCALE GENOMIC DNA]</scope>
    <source>
        <tissue evidence="2">Muscle</tissue>
    </source>
</reference>
<evidence type="ECO:0000313" key="2">
    <source>
        <dbReference type="EMBL" id="TNN25015.1"/>
    </source>
</evidence>
<comment type="caution">
    <text evidence="2">The sequence shown here is derived from an EMBL/GenBank/DDBJ whole genome shotgun (WGS) entry which is preliminary data.</text>
</comment>
<name>A0A4Z2E8C2_9TELE</name>
<gene>
    <name evidence="2" type="ORF">EYF80_064858</name>
</gene>
<evidence type="ECO:0000256" key="1">
    <source>
        <dbReference type="SAM" id="MobiDB-lite"/>
    </source>
</evidence>